<proteinExistence type="predicted"/>
<gene>
    <name evidence="1" type="ORF">APR42_12435</name>
</gene>
<organism evidence="1 2">
    <name type="scientific">Salegentibacter mishustinae</name>
    <dbReference type="NCBI Taxonomy" id="270918"/>
    <lineage>
        <taxon>Bacteria</taxon>
        <taxon>Pseudomonadati</taxon>
        <taxon>Bacteroidota</taxon>
        <taxon>Flavobacteriia</taxon>
        <taxon>Flavobacteriales</taxon>
        <taxon>Flavobacteriaceae</taxon>
        <taxon>Salegentibacter</taxon>
    </lineage>
</organism>
<sequence length="98" mass="11881">MRIISVQFKSNNQVPILIQDFTPCYLPLKFYILKLKSKSYRTQYSYLNSIKLLLDFYQSINIEFEKEIIINKNSKIIYDYSERNSVFQQLTVFKNYEN</sequence>
<name>A0A0Q9Z397_9FLAO</name>
<reference evidence="1" key="1">
    <citation type="submission" date="2015-10" db="EMBL/GenBank/DDBJ databases">
        <title>Draft genome sequence of Salegentibacter mishustinae KCTC 12263.</title>
        <authorList>
            <person name="Lin W."/>
            <person name="Zheng Q."/>
        </authorList>
    </citation>
    <scope>NUCLEOTIDE SEQUENCE [LARGE SCALE GENOMIC DNA]</scope>
    <source>
        <strain evidence="1">KCTC 12263</strain>
    </source>
</reference>
<evidence type="ECO:0000313" key="1">
    <source>
        <dbReference type="EMBL" id="KRG27302.1"/>
    </source>
</evidence>
<keyword evidence="2" id="KW-1185">Reference proteome</keyword>
<protein>
    <submittedName>
        <fullName evidence="1">Uncharacterized protein</fullName>
    </submittedName>
</protein>
<dbReference type="Proteomes" id="UP000051643">
    <property type="component" value="Unassembled WGS sequence"/>
</dbReference>
<evidence type="ECO:0000313" key="2">
    <source>
        <dbReference type="Proteomes" id="UP000051643"/>
    </source>
</evidence>
<accession>A0A0Q9Z397</accession>
<dbReference type="EMBL" id="LKTP01000037">
    <property type="protein sequence ID" value="KRG27302.1"/>
    <property type="molecule type" value="Genomic_DNA"/>
</dbReference>
<comment type="caution">
    <text evidence="1">The sequence shown here is derived from an EMBL/GenBank/DDBJ whole genome shotgun (WGS) entry which is preliminary data.</text>
</comment>
<dbReference type="AlphaFoldDB" id="A0A0Q9Z397"/>